<dbReference type="SUPFAM" id="SSF57667">
    <property type="entry name" value="beta-beta-alpha zinc fingers"/>
    <property type="match status" value="1"/>
</dbReference>
<feature type="region of interest" description="Disordered" evidence="1">
    <location>
        <begin position="115"/>
        <end position="227"/>
    </location>
</feature>
<dbReference type="PANTHER" id="PTHR13182">
    <property type="entry name" value="ZINC FINGER PROTEIN 622"/>
    <property type="match status" value="1"/>
</dbReference>
<proteinExistence type="predicted"/>
<dbReference type="AlphaFoldDB" id="A0A9P9EB69"/>
<accession>A0A9P9EB69</accession>
<dbReference type="Proteomes" id="UP000738349">
    <property type="component" value="Unassembled WGS sequence"/>
</dbReference>
<dbReference type="EMBL" id="JAGMUV010000014">
    <property type="protein sequence ID" value="KAH7134212.1"/>
    <property type="molecule type" value="Genomic_DNA"/>
</dbReference>
<protein>
    <submittedName>
        <fullName evidence="3">C2h2 finger domain-containing protein</fullName>
    </submittedName>
</protein>
<gene>
    <name evidence="3" type="ORF">EDB81DRAFT_657973</name>
</gene>
<feature type="compositionally biased region" description="Basic residues" evidence="1">
    <location>
        <begin position="169"/>
        <end position="184"/>
    </location>
</feature>
<evidence type="ECO:0000313" key="4">
    <source>
        <dbReference type="Proteomes" id="UP000738349"/>
    </source>
</evidence>
<dbReference type="InterPro" id="IPR040025">
    <property type="entry name" value="Znf622/Rei1/Reh1"/>
</dbReference>
<dbReference type="OrthoDB" id="19329at2759"/>
<evidence type="ECO:0000259" key="2">
    <source>
        <dbReference type="Pfam" id="PF12756"/>
    </source>
</evidence>
<name>A0A9P9EB69_9HYPO</name>
<dbReference type="GO" id="GO:0042273">
    <property type="term" value="P:ribosomal large subunit biogenesis"/>
    <property type="evidence" value="ECO:0007669"/>
    <property type="project" value="TreeGrafter"/>
</dbReference>
<feature type="compositionally biased region" description="Low complexity" evidence="1">
    <location>
        <begin position="203"/>
        <end position="213"/>
    </location>
</feature>
<dbReference type="PANTHER" id="PTHR13182:SF8">
    <property type="entry name" value="CYTOPLASMIC 60S SUBUNIT BIOGENESIS FACTOR ZNF622"/>
    <property type="match status" value="1"/>
</dbReference>
<comment type="caution">
    <text evidence="3">The sequence shown here is derived from an EMBL/GenBank/DDBJ whole genome shotgun (WGS) entry which is preliminary data.</text>
</comment>
<dbReference type="GO" id="GO:0030687">
    <property type="term" value="C:preribosome, large subunit precursor"/>
    <property type="evidence" value="ECO:0007669"/>
    <property type="project" value="TreeGrafter"/>
</dbReference>
<keyword evidence="4" id="KW-1185">Reference proteome</keyword>
<organism evidence="3 4">
    <name type="scientific">Dactylonectria macrodidyma</name>
    <dbReference type="NCBI Taxonomy" id="307937"/>
    <lineage>
        <taxon>Eukaryota</taxon>
        <taxon>Fungi</taxon>
        <taxon>Dikarya</taxon>
        <taxon>Ascomycota</taxon>
        <taxon>Pezizomycotina</taxon>
        <taxon>Sordariomycetes</taxon>
        <taxon>Hypocreomycetidae</taxon>
        <taxon>Hypocreales</taxon>
        <taxon>Nectriaceae</taxon>
        <taxon>Dactylonectria</taxon>
    </lineage>
</organism>
<feature type="domain" description="ZN622/Rei1/Reh1 zinc finger C2H2-type" evidence="2">
    <location>
        <begin position="23"/>
        <end position="118"/>
    </location>
</feature>
<reference evidence="3" key="1">
    <citation type="journal article" date="2021" name="Nat. Commun.">
        <title>Genetic determinants of endophytism in the Arabidopsis root mycobiome.</title>
        <authorList>
            <person name="Mesny F."/>
            <person name="Miyauchi S."/>
            <person name="Thiergart T."/>
            <person name="Pickel B."/>
            <person name="Atanasova L."/>
            <person name="Karlsson M."/>
            <person name="Huettel B."/>
            <person name="Barry K.W."/>
            <person name="Haridas S."/>
            <person name="Chen C."/>
            <person name="Bauer D."/>
            <person name="Andreopoulos W."/>
            <person name="Pangilinan J."/>
            <person name="LaButti K."/>
            <person name="Riley R."/>
            <person name="Lipzen A."/>
            <person name="Clum A."/>
            <person name="Drula E."/>
            <person name="Henrissat B."/>
            <person name="Kohler A."/>
            <person name="Grigoriev I.V."/>
            <person name="Martin F.M."/>
            <person name="Hacquard S."/>
        </authorList>
    </citation>
    <scope>NUCLEOTIDE SEQUENCE</scope>
    <source>
        <strain evidence="3">MPI-CAGE-AT-0147</strain>
    </source>
</reference>
<evidence type="ECO:0000313" key="3">
    <source>
        <dbReference type="EMBL" id="KAH7134212.1"/>
    </source>
</evidence>
<dbReference type="InterPro" id="IPR036236">
    <property type="entry name" value="Znf_C2H2_sf"/>
</dbReference>
<dbReference type="InterPro" id="IPR041661">
    <property type="entry name" value="ZN622/Rei1/Reh1_Znf-C2H2"/>
</dbReference>
<feature type="compositionally biased region" description="Basic and acidic residues" evidence="1">
    <location>
        <begin position="140"/>
        <end position="150"/>
    </location>
</feature>
<dbReference type="Pfam" id="PF12756">
    <property type="entry name" value="zf-C2H2_2"/>
    <property type="match status" value="1"/>
</dbReference>
<evidence type="ECO:0000256" key="1">
    <source>
        <dbReference type="SAM" id="MobiDB-lite"/>
    </source>
</evidence>
<sequence length="301" mass="34134">MKYDEGLREEEIISADRDFDPSQCLFCNCSSLDLDDNLTHMLKTHGLFIPEKERLVVDIETFIAYLHLVIFGYFECLYCGSQRYSAEAAQQHMTGKGHCKFNLYEEESEFRDFYDLSSGPGSDAEDSDRSQGGQDEREEDVGARVTEKSKRFIVAQSEDSSLRLPSGKRLSHRSSQKPRHNQRKTRPEPEKATLLTEPSTDTAAAPPNAESAAGLPSKALTRAERRDATFGNNQLMRLRAEDRRSLMHLPTSEQRAVLAVQKKQLEKARRAERTMRSRVETLGNKTLMMHFVPDTPGRSNG</sequence>